<dbReference type="KEGG" id="apac:S7S_04905"/>
<evidence type="ECO:0000259" key="1">
    <source>
        <dbReference type="Pfam" id="PF00144"/>
    </source>
</evidence>
<reference evidence="2 3" key="1">
    <citation type="journal article" date="2012" name="J. Bacteriol.">
        <title>Genome sequence of an alkane-degrading bacterium, Alcanivorax pacificus type strain W11-5, isolated from deep sea sediment.</title>
        <authorList>
            <person name="Lai Q."/>
            <person name="Shao Z."/>
        </authorList>
    </citation>
    <scope>NUCLEOTIDE SEQUENCE [LARGE SCALE GENOMIC DNA]</scope>
    <source>
        <strain evidence="2 3">W11-5</strain>
    </source>
</reference>
<proteinExistence type="predicted"/>
<feature type="domain" description="Beta-lactamase-related" evidence="1">
    <location>
        <begin position="2"/>
        <end position="271"/>
    </location>
</feature>
<dbReference type="Proteomes" id="UP000006764">
    <property type="component" value="Chromosome"/>
</dbReference>
<dbReference type="PANTHER" id="PTHR43283">
    <property type="entry name" value="BETA-LACTAMASE-RELATED"/>
    <property type="match status" value="1"/>
</dbReference>
<sequence length="295" mass="33763">MVTPQLRFRFASATKVLTADAILAAALEQKLALDDPLLGYLPEVNNLADERLRDVTLRQLLNHSAGFDRSRTPDTMFMHAKTPWCPSELSNLEKVTLDFDPGARHAYGNLGYCLLGVVLERVYEEPFRALVERRYALSDYDLKFVDGPYLSDEVQYDFRNSDFYMENYYRYFDFEALSSSAGLTGSALGYAKLINRMLARERHPLREVEADILCSRERFRSCYGHVFNIYQRPDDPLVAYIQSGNLIGASSMVMVDNHGGVLVWVGNGMPRKMQEKMDKIKDIAYGELSEYYTLH</sequence>
<dbReference type="Pfam" id="PF00144">
    <property type="entry name" value="Beta-lactamase"/>
    <property type="match status" value="1"/>
</dbReference>
<gene>
    <name evidence="2" type="ORF">S7S_04905</name>
</gene>
<evidence type="ECO:0000313" key="3">
    <source>
        <dbReference type="Proteomes" id="UP000006764"/>
    </source>
</evidence>
<dbReference type="InterPro" id="IPR001466">
    <property type="entry name" value="Beta-lactam-related"/>
</dbReference>
<evidence type="ECO:0000313" key="2">
    <source>
        <dbReference type="EMBL" id="AJD47403.1"/>
    </source>
</evidence>
<dbReference type="PANTHER" id="PTHR43283:SF3">
    <property type="entry name" value="BETA-LACTAMASE FAMILY PROTEIN (AFU_ORTHOLOGUE AFUA_5G07500)"/>
    <property type="match status" value="1"/>
</dbReference>
<keyword evidence="3" id="KW-1185">Reference proteome</keyword>
<dbReference type="HOGENOM" id="CLU_057303_0_0_6"/>
<dbReference type="Gene3D" id="3.40.710.10">
    <property type="entry name" value="DD-peptidase/beta-lactamase superfamily"/>
    <property type="match status" value="1"/>
</dbReference>
<accession>A0A0B4XLH4</accession>
<dbReference type="InterPro" id="IPR012338">
    <property type="entry name" value="Beta-lactam/transpept-like"/>
</dbReference>
<dbReference type="AlphaFoldDB" id="A0A0B4XLH4"/>
<organism evidence="2 3">
    <name type="scientific">Isoalcanivorax pacificus W11-5</name>
    <dbReference type="NCBI Taxonomy" id="391936"/>
    <lineage>
        <taxon>Bacteria</taxon>
        <taxon>Pseudomonadati</taxon>
        <taxon>Pseudomonadota</taxon>
        <taxon>Gammaproteobacteria</taxon>
        <taxon>Oceanospirillales</taxon>
        <taxon>Alcanivoracaceae</taxon>
        <taxon>Isoalcanivorax</taxon>
    </lineage>
</organism>
<dbReference type="SUPFAM" id="SSF56601">
    <property type="entry name" value="beta-lactamase/transpeptidase-like"/>
    <property type="match status" value="1"/>
</dbReference>
<dbReference type="EMBL" id="CP004387">
    <property type="protein sequence ID" value="AJD47403.1"/>
    <property type="molecule type" value="Genomic_DNA"/>
</dbReference>
<name>A0A0B4XLH4_9GAMM</name>
<protein>
    <submittedName>
        <fullName evidence="2">Fimbrial assembly protein fimD, serogroup D</fullName>
    </submittedName>
</protein>
<dbReference type="InterPro" id="IPR050789">
    <property type="entry name" value="Diverse_Enzym_Activities"/>
</dbReference>